<dbReference type="Gene3D" id="3.40.50.300">
    <property type="entry name" value="P-loop containing nucleotide triphosphate hydrolases"/>
    <property type="match status" value="1"/>
</dbReference>
<feature type="domain" description="ATPase AAA-type core" evidence="1">
    <location>
        <begin position="45"/>
        <end position="350"/>
    </location>
</feature>
<dbReference type="EMBL" id="BK014910">
    <property type="protein sequence ID" value="DAD81893.1"/>
    <property type="molecule type" value="Genomic_DNA"/>
</dbReference>
<name>A0A8S5MHR2_9CAUD</name>
<evidence type="ECO:0000313" key="2">
    <source>
        <dbReference type="EMBL" id="DAD81893.1"/>
    </source>
</evidence>
<organism evidence="2">
    <name type="scientific">Siphoviridae sp. ctAvK3</name>
    <dbReference type="NCBI Taxonomy" id="2826184"/>
    <lineage>
        <taxon>Viruses</taxon>
        <taxon>Duplodnaviria</taxon>
        <taxon>Heunggongvirae</taxon>
        <taxon>Uroviricota</taxon>
        <taxon>Caudoviricetes</taxon>
    </lineage>
</organism>
<dbReference type="GO" id="GO:0005524">
    <property type="term" value="F:ATP binding"/>
    <property type="evidence" value="ECO:0007669"/>
    <property type="project" value="InterPro"/>
</dbReference>
<dbReference type="Pfam" id="PF13304">
    <property type="entry name" value="AAA_21"/>
    <property type="match status" value="1"/>
</dbReference>
<evidence type="ECO:0000259" key="1">
    <source>
        <dbReference type="Pfam" id="PF13304"/>
    </source>
</evidence>
<dbReference type="PANTHER" id="PTHR40396:SF1">
    <property type="entry name" value="ATPASE AAA-TYPE CORE DOMAIN-CONTAINING PROTEIN"/>
    <property type="match status" value="1"/>
</dbReference>
<dbReference type="PANTHER" id="PTHR40396">
    <property type="entry name" value="ATPASE-LIKE PROTEIN"/>
    <property type="match status" value="1"/>
</dbReference>
<dbReference type="SUPFAM" id="SSF52540">
    <property type="entry name" value="P-loop containing nucleoside triphosphate hydrolases"/>
    <property type="match status" value="1"/>
</dbReference>
<dbReference type="GO" id="GO:0016887">
    <property type="term" value="F:ATP hydrolysis activity"/>
    <property type="evidence" value="ECO:0007669"/>
    <property type="project" value="InterPro"/>
</dbReference>
<sequence length="408" mass="45921">MLLQFSVENFGSFKTKAVLSLEASSDKELPNNVIDDSNCRALKVATIFGANAAGKSNIFKALSAAILLVRFSNFKQFGEALTLITPFAFDDSSAQKPSSFEFVFVVNGAKHVYGFSATREKIVEEYLFVYHSSRATTIFKRTGSNQYTFTSSAMTKKLKPLTEYNTENKLFLATATAWNCQETRDTLMWFMEGINTYPSGYADKLGISGELFEQNTDGTLREFTNRLLHQADINISDYKFESRDPSSASSQRDASSAKKEYYITTMHEMADGKTYSLNLQDESNGTVNLFFFSPIIKRAFETGETLCIDEFDESLHPILLRYLIDLFNDPDANKKNAQLVVSTHTTNLLDLNLLRRDQIYFVEKDRATGESTLYSLDEFSPRTREDVQKAYLLGRYGAIPNVGNGEGL</sequence>
<accession>A0A8S5MHR2</accession>
<dbReference type="InterPro" id="IPR027417">
    <property type="entry name" value="P-loop_NTPase"/>
</dbReference>
<reference evidence="2" key="1">
    <citation type="journal article" date="2021" name="Proc. Natl. Acad. Sci. U.S.A.">
        <title>A Catalog of Tens of Thousands of Viruses from Human Metagenomes Reveals Hidden Associations with Chronic Diseases.</title>
        <authorList>
            <person name="Tisza M.J."/>
            <person name="Buck C.B."/>
        </authorList>
    </citation>
    <scope>NUCLEOTIDE SEQUENCE</scope>
    <source>
        <strain evidence="2">CtAvK3</strain>
    </source>
</reference>
<proteinExistence type="predicted"/>
<protein>
    <submittedName>
        <fullName evidence="2">AAA domain protein</fullName>
    </submittedName>
</protein>
<dbReference type="InterPro" id="IPR003959">
    <property type="entry name" value="ATPase_AAA_core"/>
</dbReference>